<dbReference type="Pfam" id="PF03178">
    <property type="entry name" value="CPSF_A"/>
    <property type="match status" value="1"/>
</dbReference>
<dbReference type="Gene3D" id="1.10.150.910">
    <property type="match status" value="1"/>
</dbReference>
<organism evidence="5 6">
    <name type="scientific">Bursaphelenchus xylophilus</name>
    <name type="common">Pinewood nematode worm</name>
    <name type="synonym">Aphelenchoides xylophilus</name>
    <dbReference type="NCBI Taxonomy" id="6326"/>
    <lineage>
        <taxon>Eukaryota</taxon>
        <taxon>Metazoa</taxon>
        <taxon>Ecdysozoa</taxon>
        <taxon>Nematoda</taxon>
        <taxon>Chromadorea</taxon>
        <taxon>Rhabditida</taxon>
        <taxon>Tylenchina</taxon>
        <taxon>Tylenchomorpha</taxon>
        <taxon>Aphelenchoidea</taxon>
        <taxon>Aphelenchoididae</taxon>
        <taxon>Bursaphelenchus</taxon>
    </lineage>
</organism>
<dbReference type="eggNOG" id="KOG1898">
    <property type="taxonomic scope" value="Eukaryota"/>
</dbReference>
<feature type="domain" description="RSE1/DDB1/CPSF1 C-terminal" evidence="4">
    <location>
        <begin position="51"/>
        <end position="245"/>
    </location>
</feature>
<dbReference type="GO" id="GO:0005634">
    <property type="term" value="C:nucleus"/>
    <property type="evidence" value="ECO:0007669"/>
    <property type="project" value="UniProtKB-SubCell"/>
</dbReference>
<evidence type="ECO:0000256" key="3">
    <source>
        <dbReference type="ARBA" id="ARBA00038266"/>
    </source>
</evidence>
<evidence type="ECO:0000313" key="5">
    <source>
        <dbReference type="Proteomes" id="UP000095284"/>
    </source>
</evidence>
<dbReference type="Proteomes" id="UP000095284">
    <property type="component" value="Unplaced"/>
</dbReference>
<protein>
    <submittedName>
        <fullName evidence="6">CPSF_A domain-containing protein</fullName>
    </submittedName>
</protein>
<sequence>MERVSRHVDIGIRAAGSLPEESGASARRRGPPGCWASCGRIQWSGGQIPNLVVDIQSMGQRIVVSDVNESIHFLRYKKHDNQLVVFADETVPRYVTSTCILDYDTVAIADKFGSIAIVRLPKDVIEEVQEDPTGVKALWDRGNLNGASQKVEYLANFYVGDMVTTLQKTSLVPGADDALLYTTIGGGVGMLVPFLSRDEFEFFQTIEMHMRVEFPPLCGRDHLAYRSYYAPVKSVVDGDLCEQFSMLCAEKQREIAHAFDRPAAFILRKLEDLRTRHAF</sequence>
<evidence type="ECO:0000256" key="2">
    <source>
        <dbReference type="ARBA" id="ARBA00023242"/>
    </source>
</evidence>
<dbReference type="GO" id="GO:0003676">
    <property type="term" value="F:nucleic acid binding"/>
    <property type="evidence" value="ECO:0007669"/>
    <property type="project" value="InterPro"/>
</dbReference>
<reference evidence="6" key="1">
    <citation type="submission" date="2016-11" db="UniProtKB">
        <authorList>
            <consortium name="WormBaseParasite"/>
        </authorList>
    </citation>
    <scope>IDENTIFICATION</scope>
</reference>
<dbReference type="InterPro" id="IPR050358">
    <property type="entry name" value="RSE1/DDB1/CFT1"/>
</dbReference>
<dbReference type="FunFam" id="1.10.150.910:FF:000002">
    <property type="entry name" value="Splicing factor 3B subunit 3"/>
    <property type="match status" value="1"/>
</dbReference>
<dbReference type="InterPro" id="IPR004871">
    <property type="entry name" value="RSE1/DDB1/CPSF1_C"/>
</dbReference>
<evidence type="ECO:0000256" key="1">
    <source>
        <dbReference type="ARBA" id="ARBA00004123"/>
    </source>
</evidence>
<dbReference type="PANTHER" id="PTHR10644">
    <property type="entry name" value="DNA REPAIR/RNA PROCESSING CPSF FAMILY"/>
    <property type="match status" value="1"/>
</dbReference>
<dbReference type="InterPro" id="IPR015943">
    <property type="entry name" value="WD40/YVTN_repeat-like_dom_sf"/>
</dbReference>
<name>A0A1I7RY76_BURXY</name>
<comment type="subcellular location">
    <subcellularLocation>
        <location evidence="1">Nucleus</location>
    </subcellularLocation>
</comment>
<dbReference type="AlphaFoldDB" id="A0A1I7RY76"/>
<keyword evidence="2" id="KW-0539">Nucleus</keyword>
<evidence type="ECO:0000259" key="4">
    <source>
        <dbReference type="Pfam" id="PF03178"/>
    </source>
</evidence>
<accession>A0A1I7RY76</accession>
<proteinExistence type="inferred from homology"/>
<dbReference type="Gene3D" id="2.130.10.10">
    <property type="entry name" value="YVTN repeat-like/Quinoprotein amine dehydrogenase"/>
    <property type="match status" value="1"/>
</dbReference>
<comment type="similarity">
    <text evidence="3">Belongs to the RSE1 family.</text>
</comment>
<evidence type="ECO:0000313" key="6">
    <source>
        <dbReference type="WBParaSite" id="BXY_0569300.1"/>
    </source>
</evidence>
<dbReference type="WBParaSite" id="BXY_0569300.1">
    <property type="protein sequence ID" value="BXY_0569300.1"/>
    <property type="gene ID" value="BXY_0569300"/>
</dbReference>